<dbReference type="Proteomes" id="UP000766486">
    <property type="component" value="Unassembled WGS sequence"/>
</dbReference>
<reference evidence="1 2" key="1">
    <citation type="submission" date="2019-06" db="EMBL/GenBank/DDBJ databases">
        <authorList>
            <person name="Broberg M."/>
        </authorList>
    </citation>
    <scope>NUCLEOTIDE SEQUENCE [LARGE SCALE GENOMIC DNA]</scope>
</reference>
<evidence type="ECO:0000313" key="1">
    <source>
        <dbReference type="EMBL" id="VUC37331.1"/>
    </source>
</evidence>
<gene>
    <name evidence="1" type="ORF">CLO192961_LOCUS468757</name>
</gene>
<name>A0ABY6V0R2_BIOOC</name>
<dbReference type="EMBL" id="CABFNS010000945">
    <property type="protein sequence ID" value="VUC37331.1"/>
    <property type="molecule type" value="Genomic_DNA"/>
</dbReference>
<keyword evidence="2" id="KW-1185">Reference proteome</keyword>
<protein>
    <submittedName>
        <fullName evidence="1">Uncharacterized protein</fullName>
    </submittedName>
</protein>
<evidence type="ECO:0000313" key="2">
    <source>
        <dbReference type="Proteomes" id="UP000766486"/>
    </source>
</evidence>
<comment type="caution">
    <text evidence="1">The sequence shown here is derived from an EMBL/GenBank/DDBJ whole genome shotgun (WGS) entry which is preliminary data.</text>
</comment>
<proteinExistence type="predicted"/>
<organism evidence="1 2">
    <name type="scientific">Bionectria ochroleuca</name>
    <name type="common">Gliocladium roseum</name>
    <dbReference type="NCBI Taxonomy" id="29856"/>
    <lineage>
        <taxon>Eukaryota</taxon>
        <taxon>Fungi</taxon>
        <taxon>Dikarya</taxon>
        <taxon>Ascomycota</taxon>
        <taxon>Pezizomycotina</taxon>
        <taxon>Sordariomycetes</taxon>
        <taxon>Hypocreomycetidae</taxon>
        <taxon>Hypocreales</taxon>
        <taxon>Bionectriaceae</taxon>
        <taxon>Clonostachys</taxon>
    </lineage>
</organism>
<accession>A0ABY6V0R2</accession>
<sequence length="120" mass="12935">MLPESTPGQATVTVSAIVTGQITLPERFFVYPADKQASRTVPSLAFVITAESKTPGAAPRRMMFDLGLRSSIYDYTPAQQSHLANREPHEIGPGVSALLKQGGLNPRADIDKLGLARIIF</sequence>